<dbReference type="GO" id="GO:0046873">
    <property type="term" value="F:metal ion transmembrane transporter activity"/>
    <property type="evidence" value="ECO:0007669"/>
    <property type="project" value="InterPro"/>
</dbReference>
<feature type="transmembrane region" description="Helical" evidence="1">
    <location>
        <begin position="432"/>
        <end position="454"/>
    </location>
</feature>
<dbReference type="Gene3D" id="1.20.58.340">
    <property type="entry name" value="Magnesium transport protein CorA, transmembrane region"/>
    <property type="match status" value="1"/>
</dbReference>
<evidence type="ECO:0000259" key="2">
    <source>
        <dbReference type="Pfam" id="PF26616"/>
    </source>
</evidence>
<keyword evidence="4" id="KW-1185">Reference proteome</keyword>
<protein>
    <recommendedName>
        <fullName evidence="2">CorA-like transporter domain-containing protein</fullName>
    </recommendedName>
</protein>
<dbReference type="Proteomes" id="UP001307849">
    <property type="component" value="Unassembled WGS sequence"/>
</dbReference>
<keyword evidence="1" id="KW-0812">Transmembrane</keyword>
<dbReference type="InterPro" id="IPR058257">
    <property type="entry name" value="CorA-like_dom"/>
</dbReference>
<keyword evidence="1" id="KW-1133">Transmembrane helix</keyword>
<sequence length="488" mass="55957">MGTMEEISSAGWIPKDAHQRLFRRHASDLFDERDTDVECLRVLQNHQHLEQHKFDDSSLSAILEENQVQQGEIFYIIRQKNTLSRLKISEQGLQLIIDAHNLSTRFLRVVTSFGWRRNDEHRAWDGYYTSSTRAKPPRNLNNSSELSYVVRYVERRTDKPSQNPWSVRQVGICQQRTAGLPKPGVRQASSTEQSIWVLLQPSKFVYEELKHTLERRLQNQSTTPSAEDSCSLHLDILESLASSWAEYVEWSWGEVESQDDKATLPGLRFPTEKDLEDLFEAAQKVQRIRRRLLRALSVLDSNYALADGIAAHFPGILTTRIANYKAEIHSHQRNILLMTEHLKETSYLLFNILSFRNDKVSLEGNQAMQQSLSLMGTIAQQGRQDSTTLKLLSMIATLYLPASLVATIFSSNLIELKSDDKGRDTFHVVSQFWLYILVAIALTVLTFICGAFVLRKKVLEDIRKYRTKLKKKMSGSDDPEKGGKTEEV</sequence>
<gene>
    <name evidence="3" type="ORF">TWF506_008315</name>
</gene>
<dbReference type="EMBL" id="JAVHJM010000005">
    <property type="protein sequence ID" value="KAK6513884.1"/>
    <property type="molecule type" value="Genomic_DNA"/>
</dbReference>
<dbReference type="GO" id="GO:0016020">
    <property type="term" value="C:membrane"/>
    <property type="evidence" value="ECO:0007669"/>
    <property type="project" value="InterPro"/>
</dbReference>
<comment type="caution">
    <text evidence="3">The sequence shown here is derived from an EMBL/GenBank/DDBJ whole genome shotgun (WGS) entry which is preliminary data.</text>
</comment>
<evidence type="ECO:0000313" key="3">
    <source>
        <dbReference type="EMBL" id="KAK6513884.1"/>
    </source>
</evidence>
<evidence type="ECO:0000256" key="1">
    <source>
        <dbReference type="SAM" id="Phobius"/>
    </source>
</evidence>
<name>A0AAN8NP88_9PEZI</name>
<accession>A0AAN8NP88</accession>
<keyword evidence="1" id="KW-0472">Membrane</keyword>
<proteinExistence type="predicted"/>
<dbReference type="Pfam" id="PF26616">
    <property type="entry name" value="CorA-like"/>
    <property type="match status" value="1"/>
</dbReference>
<evidence type="ECO:0000313" key="4">
    <source>
        <dbReference type="Proteomes" id="UP001307849"/>
    </source>
</evidence>
<organism evidence="3 4">
    <name type="scientific">Arthrobotrys conoides</name>
    <dbReference type="NCBI Taxonomy" id="74498"/>
    <lineage>
        <taxon>Eukaryota</taxon>
        <taxon>Fungi</taxon>
        <taxon>Dikarya</taxon>
        <taxon>Ascomycota</taxon>
        <taxon>Pezizomycotina</taxon>
        <taxon>Orbiliomycetes</taxon>
        <taxon>Orbiliales</taxon>
        <taxon>Orbiliaceae</taxon>
        <taxon>Arthrobotrys</taxon>
    </lineage>
</organism>
<reference evidence="3 4" key="1">
    <citation type="submission" date="2019-10" db="EMBL/GenBank/DDBJ databases">
        <authorList>
            <person name="Palmer J.M."/>
        </authorList>
    </citation>
    <scope>NUCLEOTIDE SEQUENCE [LARGE SCALE GENOMIC DNA]</scope>
    <source>
        <strain evidence="3 4">TWF506</strain>
    </source>
</reference>
<feature type="domain" description="CorA-like transporter" evidence="2">
    <location>
        <begin position="18"/>
        <end position="256"/>
    </location>
</feature>
<dbReference type="AlphaFoldDB" id="A0AAN8NP88"/>